<organism evidence="1 2">
    <name type="scientific">Bradyrhizobium brasilense</name>
    <dbReference type="NCBI Taxonomy" id="1419277"/>
    <lineage>
        <taxon>Bacteria</taxon>
        <taxon>Pseudomonadati</taxon>
        <taxon>Pseudomonadota</taxon>
        <taxon>Alphaproteobacteria</taxon>
        <taxon>Hyphomicrobiales</taxon>
        <taxon>Nitrobacteraceae</taxon>
        <taxon>Bradyrhizobium</taxon>
    </lineage>
</organism>
<name>A0ABY8JI22_9BRAD</name>
<protein>
    <submittedName>
        <fullName evidence="1">Uncharacterized protein</fullName>
    </submittedName>
</protein>
<sequence length="175" mass="19931">MVLPGFRFFRLSSLDREHDARHLASGRAAIALGRKVLSENPRPNIPKTKQREIKKPLPQQPHGFRMQAAIDRKRKAQERRSFERQQLSIANKHVAKAECVIREQVALIENLRCSGQDTKLAEETLRVFEANLQVMQEHRELIVRAIEETEEGLQGNLVSWPAPAWGKQGADSAEP</sequence>
<dbReference type="EMBL" id="CP121646">
    <property type="protein sequence ID" value="WFU65272.1"/>
    <property type="molecule type" value="Genomic_DNA"/>
</dbReference>
<proteinExistence type="predicted"/>
<dbReference type="RefSeq" id="WP_141342808.1">
    <property type="nucleotide sequence ID" value="NZ_CP121646.1"/>
</dbReference>
<keyword evidence="2" id="KW-1185">Reference proteome</keyword>
<evidence type="ECO:0000313" key="1">
    <source>
        <dbReference type="EMBL" id="WFU65272.1"/>
    </source>
</evidence>
<accession>A0ABY8JI22</accession>
<dbReference type="Proteomes" id="UP001221546">
    <property type="component" value="Chromosome"/>
</dbReference>
<gene>
    <name evidence="1" type="ORF">QA636_06965</name>
</gene>
<reference evidence="1 2" key="1">
    <citation type="submission" date="2023-04" db="EMBL/GenBank/DDBJ databases">
        <title>Australian commercial rhizobial inoculants.</title>
        <authorList>
            <person name="Kohlmeier M.G."/>
            <person name="O'Hara G.W."/>
            <person name="Colombi E."/>
            <person name="Ramsay J.P."/>
            <person name="Terpolilli J."/>
        </authorList>
    </citation>
    <scope>NUCLEOTIDE SEQUENCE [LARGE SCALE GENOMIC DNA]</scope>
    <source>
        <strain evidence="1 2">CB627</strain>
    </source>
</reference>
<evidence type="ECO:0000313" key="2">
    <source>
        <dbReference type="Proteomes" id="UP001221546"/>
    </source>
</evidence>